<reference evidence="5" key="1">
    <citation type="submission" date="2013-08" db="EMBL/GenBank/DDBJ databases">
        <authorList>
            <person name="Mendez C."/>
            <person name="Richter M."/>
            <person name="Ferrer M."/>
            <person name="Sanchez J."/>
        </authorList>
    </citation>
    <scope>NUCLEOTIDE SEQUENCE</scope>
</reference>
<dbReference type="AlphaFoldDB" id="T1APY2"/>
<evidence type="ECO:0000256" key="3">
    <source>
        <dbReference type="ARBA" id="ARBA00023274"/>
    </source>
</evidence>
<dbReference type="InterPro" id="IPR039109">
    <property type="entry name" value="Ribosomal_eL30-like"/>
</dbReference>
<name>T1APY2_9ZZZZ</name>
<keyword evidence="2 5" id="KW-0689">Ribosomal protein</keyword>
<evidence type="ECO:0000256" key="1">
    <source>
        <dbReference type="ARBA" id="ARBA00007326"/>
    </source>
</evidence>
<dbReference type="EMBL" id="AUZX01011168">
    <property type="protein sequence ID" value="EQD44100.1"/>
    <property type="molecule type" value="Genomic_DNA"/>
</dbReference>
<dbReference type="InterPro" id="IPR022991">
    <property type="entry name" value="Ribosomal_eL30_CS"/>
</dbReference>
<dbReference type="PANTHER" id="PTHR11449">
    <property type="entry name" value="RIBOSOMAL PROTEIN L30"/>
    <property type="match status" value="1"/>
</dbReference>
<comment type="similarity">
    <text evidence="1">Belongs to the eukaryotic ribosomal protein eL30 family.</text>
</comment>
<proteinExistence type="inferred from homology"/>
<evidence type="ECO:0000259" key="4">
    <source>
        <dbReference type="Pfam" id="PF01248"/>
    </source>
</evidence>
<protein>
    <submittedName>
        <fullName evidence="5">50S ribosomal protein L30e</fullName>
    </submittedName>
</protein>
<keyword evidence="3" id="KW-0687">Ribonucleoprotein</keyword>
<gene>
    <name evidence="5" type="ORF">B1A_15226</name>
</gene>
<dbReference type="GO" id="GO:0022625">
    <property type="term" value="C:cytosolic large ribosomal subunit"/>
    <property type="evidence" value="ECO:0007669"/>
    <property type="project" value="InterPro"/>
</dbReference>
<dbReference type="Pfam" id="PF01248">
    <property type="entry name" value="Ribosomal_L7Ae"/>
    <property type="match status" value="1"/>
</dbReference>
<organism evidence="5">
    <name type="scientific">mine drainage metagenome</name>
    <dbReference type="NCBI Taxonomy" id="410659"/>
    <lineage>
        <taxon>unclassified sequences</taxon>
        <taxon>metagenomes</taxon>
        <taxon>ecological metagenomes</taxon>
    </lineage>
</organism>
<comment type="caution">
    <text evidence="5">The sequence shown here is derived from an EMBL/GenBank/DDBJ whole genome shotgun (WGS) entry which is preliminary data.</text>
</comment>
<dbReference type="InterPro" id="IPR004038">
    <property type="entry name" value="Ribosomal_eL8/eL30/eS12/Gad45"/>
</dbReference>
<evidence type="ECO:0000313" key="5">
    <source>
        <dbReference type="EMBL" id="EQD44100.1"/>
    </source>
</evidence>
<dbReference type="InterPro" id="IPR029064">
    <property type="entry name" value="Ribosomal_eL30-like_sf"/>
</dbReference>
<dbReference type="GO" id="GO:0003723">
    <property type="term" value="F:RNA binding"/>
    <property type="evidence" value="ECO:0007669"/>
    <property type="project" value="InterPro"/>
</dbReference>
<evidence type="ECO:0000256" key="2">
    <source>
        <dbReference type="ARBA" id="ARBA00022980"/>
    </source>
</evidence>
<dbReference type="SUPFAM" id="SSF55315">
    <property type="entry name" value="L30e-like"/>
    <property type="match status" value="1"/>
</dbReference>
<sequence length="100" mass="10607">MADLSNDIRLAVDSGVTALGLNEVIRSIRDAKAKLIVVASRNKESTMQDIAHMAKVANVPMEVFEGNPIELGAVCGKPFSVSAVSVIEAGNSNILKKDKQ</sequence>
<reference evidence="5" key="2">
    <citation type="journal article" date="2014" name="ISME J.">
        <title>Microbial stratification in low pH oxic and suboxic macroscopic growths along an acid mine drainage.</title>
        <authorList>
            <person name="Mendez-Garcia C."/>
            <person name="Mesa V."/>
            <person name="Sprenger R.R."/>
            <person name="Richter M."/>
            <person name="Diez M.S."/>
            <person name="Solano J."/>
            <person name="Bargiela R."/>
            <person name="Golyshina O.V."/>
            <person name="Manteca A."/>
            <person name="Ramos J.L."/>
            <person name="Gallego J.R."/>
            <person name="Llorente I."/>
            <person name="Martins Dos Santos V.A."/>
            <person name="Jensen O.N."/>
            <person name="Pelaez A.I."/>
            <person name="Sanchez J."/>
            <person name="Ferrer M."/>
        </authorList>
    </citation>
    <scope>NUCLEOTIDE SEQUENCE</scope>
</reference>
<feature type="domain" description="Ribosomal protein eL8/eL30/eS12/Gadd45" evidence="4">
    <location>
        <begin position="4"/>
        <end position="95"/>
    </location>
</feature>
<dbReference type="GO" id="GO:0003735">
    <property type="term" value="F:structural constituent of ribosome"/>
    <property type="evidence" value="ECO:0007669"/>
    <property type="project" value="InterPro"/>
</dbReference>
<accession>T1APY2</accession>
<dbReference type="Gene3D" id="3.30.1330.30">
    <property type="match status" value="1"/>
</dbReference>
<dbReference type="PROSITE" id="PS00993">
    <property type="entry name" value="RIBOSOMAL_L30E_2"/>
    <property type="match status" value="1"/>
</dbReference>
<dbReference type="InterPro" id="IPR000231">
    <property type="entry name" value="Ribosomal_eL30"/>
</dbReference>
<dbReference type="NCBIfam" id="NF002172">
    <property type="entry name" value="PRK01018.1"/>
    <property type="match status" value="1"/>
</dbReference>
<dbReference type="HAMAP" id="MF_00481">
    <property type="entry name" value="Ribosomal_eL30"/>
    <property type="match status" value="1"/>
</dbReference>